<sequence>MPNCRNGSTRNAIQSSTGHFELDTTRDRNGSFEPQTVKKYQTRLTDEVKRKVLSLFALGNSNQNIREHLMDLYGMEVSNGSINSIADRLVPELKERDLEPVYPFVWLDAI</sequence>
<comment type="caution">
    <text evidence="8">The sequence shown here is derived from an EMBL/GenBank/DDBJ whole genome shotgun (WGS) entry which is preliminary data.</text>
</comment>
<dbReference type="GO" id="GO:0004803">
    <property type="term" value="F:transposase activity"/>
    <property type="evidence" value="ECO:0007669"/>
    <property type="project" value="UniProtKB-UniRule"/>
</dbReference>
<dbReference type="EMBL" id="PRLP01000149">
    <property type="protein sequence ID" value="PPC74312.1"/>
    <property type="molecule type" value="Genomic_DNA"/>
</dbReference>
<evidence type="ECO:0000313" key="9">
    <source>
        <dbReference type="Proteomes" id="UP000238196"/>
    </source>
</evidence>
<evidence type="ECO:0000256" key="7">
    <source>
        <dbReference type="SAM" id="MobiDB-lite"/>
    </source>
</evidence>
<evidence type="ECO:0000256" key="2">
    <source>
        <dbReference type="ARBA" id="ARBA00010961"/>
    </source>
</evidence>
<feature type="region of interest" description="Disordered" evidence="7">
    <location>
        <begin position="1"/>
        <end position="33"/>
    </location>
</feature>
<organism evidence="8 9">
    <name type="scientific">Proteobacteria bacterium 228</name>
    <dbReference type="NCBI Taxonomy" id="2083153"/>
    <lineage>
        <taxon>Bacteria</taxon>
        <taxon>Pseudomonadati</taxon>
        <taxon>Pseudomonadota</taxon>
    </lineage>
</organism>
<dbReference type="GO" id="GO:0003677">
    <property type="term" value="F:DNA binding"/>
    <property type="evidence" value="ECO:0007669"/>
    <property type="project" value="UniProtKB-UniRule"/>
</dbReference>
<dbReference type="Pfam" id="PF00872">
    <property type="entry name" value="Transposase_mut"/>
    <property type="match status" value="1"/>
</dbReference>
<evidence type="ECO:0000256" key="5">
    <source>
        <dbReference type="ARBA" id="ARBA00023172"/>
    </source>
</evidence>
<accession>A0A2S5KHT0</accession>
<keyword evidence="3 6" id="KW-0815">Transposition</keyword>
<proteinExistence type="inferred from homology"/>
<name>A0A2S5KHT0_9PROT</name>
<evidence type="ECO:0000256" key="3">
    <source>
        <dbReference type="ARBA" id="ARBA00022578"/>
    </source>
</evidence>
<keyword evidence="4 6" id="KW-0238">DNA-binding</keyword>
<evidence type="ECO:0000256" key="1">
    <source>
        <dbReference type="ARBA" id="ARBA00002190"/>
    </source>
</evidence>
<feature type="non-terminal residue" evidence="8">
    <location>
        <position position="110"/>
    </location>
</feature>
<dbReference type="GO" id="GO:0006313">
    <property type="term" value="P:DNA transposition"/>
    <property type="evidence" value="ECO:0007669"/>
    <property type="project" value="UniProtKB-UniRule"/>
</dbReference>
<gene>
    <name evidence="8" type="ORF">C4K68_26415</name>
</gene>
<evidence type="ECO:0000256" key="6">
    <source>
        <dbReference type="RuleBase" id="RU365089"/>
    </source>
</evidence>
<evidence type="ECO:0000313" key="8">
    <source>
        <dbReference type="EMBL" id="PPC74312.1"/>
    </source>
</evidence>
<dbReference type="PANTHER" id="PTHR33217">
    <property type="entry name" value="TRANSPOSASE FOR INSERTION SEQUENCE ELEMENT IS1081"/>
    <property type="match status" value="1"/>
</dbReference>
<dbReference type="AlphaFoldDB" id="A0A2S5KHT0"/>
<feature type="compositionally biased region" description="Basic and acidic residues" evidence="7">
    <location>
        <begin position="20"/>
        <end position="30"/>
    </location>
</feature>
<feature type="compositionally biased region" description="Polar residues" evidence="7">
    <location>
        <begin position="1"/>
        <end position="18"/>
    </location>
</feature>
<protein>
    <recommendedName>
        <fullName evidence="6">Mutator family transposase</fullName>
    </recommendedName>
</protein>
<dbReference type="InterPro" id="IPR001207">
    <property type="entry name" value="Transposase_mutator"/>
</dbReference>
<dbReference type="Proteomes" id="UP000238196">
    <property type="component" value="Unassembled WGS sequence"/>
</dbReference>
<reference evidence="8 9" key="1">
    <citation type="submission" date="2018-02" db="EMBL/GenBank/DDBJ databases">
        <title>novel marine gammaproteobacteria from coastal saline agro ecosystem.</title>
        <authorList>
            <person name="Krishnan R."/>
            <person name="Ramesh Kumar N."/>
        </authorList>
    </citation>
    <scope>NUCLEOTIDE SEQUENCE [LARGE SCALE GENOMIC DNA]</scope>
    <source>
        <strain evidence="8 9">228</strain>
    </source>
</reference>
<keyword evidence="5 6" id="KW-0233">DNA recombination</keyword>
<dbReference type="PANTHER" id="PTHR33217:SF8">
    <property type="entry name" value="MUTATOR FAMILY TRANSPOSASE"/>
    <property type="match status" value="1"/>
</dbReference>
<keyword evidence="6" id="KW-0814">Transposable element</keyword>
<comment type="function">
    <text evidence="1 6">Required for the transposition of the insertion element.</text>
</comment>
<evidence type="ECO:0000256" key="4">
    <source>
        <dbReference type="ARBA" id="ARBA00023125"/>
    </source>
</evidence>
<comment type="similarity">
    <text evidence="2 6">Belongs to the transposase mutator family.</text>
</comment>